<keyword evidence="11" id="KW-0479">Metal-binding</keyword>
<keyword evidence="5 11" id="KW-0808">Transferase</keyword>
<keyword evidence="8 11" id="KW-0067">ATP-binding</keyword>
<dbReference type="PANTHER" id="PTHR21087">
    <property type="entry name" value="SHIKIMATE KINASE"/>
    <property type="match status" value="1"/>
</dbReference>
<feature type="binding site" evidence="11">
    <location>
        <position position="100"/>
    </location>
    <ligand>
        <name>substrate</name>
    </ligand>
</feature>
<evidence type="ECO:0000256" key="4">
    <source>
        <dbReference type="ARBA" id="ARBA00022605"/>
    </source>
</evidence>
<keyword evidence="11" id="KW-0460">Magnesium</keyword>
<comment type="function">
    <text evidence="11">Catalyzes the specific phosphorylation of the 3-hydroxyl group of shikimic acid using ATP as a cosubstrate.</text>
</comment>
<keyword evidence="9 11" id="KW-0057">Aromatic amino acid biosynthesis</keyword>
<evidence type="ECO:0000256" key="10">
    <source>
        <dbReference type="ARBA" id="ARBA00048567"/>
    </source>
</evidence>
<keyword evidence="6 11" id="KW-0547">Nucleotide-binding</keyword>
<dbReference type="PROSITE" id="PS01128">
    <property type="entry name" value="SHIKIMATE_KINASE"/>
    <property type="match status" value="1"/>
</dbReference>
<feature type="binding site" evidence="11">
    <location>
        <position position="157"/>
    </location>
    <ligand>
        <name>substrate</name>
    </ligand>
</feature>
<evidence type="ECO:0000256" key="1">
    <source>
        <dbReference type="ARBA" id="ARBA00004842"/>
    </source>
</evidence>
<comment type="subunit">
    <text evidence="11">Monomer.</text>
</comment>
<feature type="binding site" evidence="11">
    <location>
        <position position="54"/>
    </location>
    <ligand>
        <name>substrate</name>
    </ligand>
</feature>
<comment type="cofactor">
    <cofactor evidence="11">
        <name>Mg(2+)</name>
        <dbReference type="ChEBI" id="CHEBI:18420"/>
    </cofactor>
    <text evidence="11">Binds 1 Mg(2+) ion per subunit.</text>
</comment>
<evidence type="ECO:0000256" key="11">
    <source>
        <dbReference type="HAMAP-Rule" id="MF_00109"/>
    </source>
</evidence>
<comment type="similarity">
    <text evidence="2 11">Belongs to the shikimate kinase family.</text>
</comment>
<comment type="caution">
    <text evidence="12">The sequence shown here is derived from an EMBL/GenBank/DDBJ whole genome shotgun (WGS) entry which is preliminary data.</text>
</comment>
<comment type="pathway">
    <text evidence="1 11">Metabolic intermediate biosynthesis; chorismate biosynthesis; chorismate from D-erythrose 4-phosphate and phosphoenolpyruvate: step 5/7.</text>
</comment>
<dbReference type="InterPro" id="IPR000623">
    <property type="entry name" value="Shikimate_kinase/TSH1"/>
</dbReference>
<evidence type="ECO:0000256" key="6">
    <source>
        <dbReference type="ARBA" id="ARBA00022741"/>
    </source>
</evidence>
<comment type="subcellular location">
    <subcellularLocation>
        <location evidence="11">Cytoplasm</location>
    </subcellularLocation>
</comment>
<accession>A0ABU5RY74</accession>
<dbReference type="SUPFAM" id="SSF52540">
    <property type="entry name" value="P-loop containing nucleoside triphosphate hydrolases"/>
    <property type="match status" value="1"/>
</dbReference>
<keyword evidence="7 11" id="KW-0418">Kinase</keyword>
<evidence type="ECO:0000256" key="8">
    <source>
        <dbReference type="ARBA" id="ARBA00022840"/>
    </source>
</evidence>
<dbReference type="PANTHER" id="PTHR21087:SF16">
    <property type="entry name" value="SHIKIMATE KINASE 1, CHLOROPLASTIC"/>
    <property type="match status" value="1"/>
</dbReference>
<evidence type="ECO:0000256" key="7">
    <source>
        <dbReference type="ARBA" id="ARBA00022777"/>
    </source>
</evidence>
<reference evidence="12 13" key="1">
    <citation type="submission" date="2023-12" db="EMBL/GenBank/DDBJ databases">
        <title>Baltic Sea Cyanobacteria.</title>
        <authorList>
            <person name="Delbaje E."/>
            <person name="Fewer D.P."/>
            <person name="Shishido T.K."/>
        </authorList>
    </citation>
    <scope>NUCLEOTIDE SEQUENCE [LARGE SCALE GENOMIC DNA]</scope>
    <source>
        <strain evidence="12 13">UHCC 0139</strain>
    </source>
</reference>
<dbReference type="InterPro" id="IPR031322">
    <property type="entry name" value="Shikimate/glucono_kinase"/>
</dbReference>
<evidence type="ECO:0000256" key="9">
    <source>
        <dbReference type="ARBA" id="ARBA00023141"/>
    </source>
</evidence>
<dbReference type="Pfam" id="PF01202">
    <property type="entry name" value="SKI"/>
    <property type="match status" value="1"/>
</dbReference>
<organism evidence="12 13">
    <name type="scientific">Cyanobium gracile UHCC 0139</name>
    <dbReference type="NCBI Taxonomy" id="3110308"/>
    <lineage>
        <taxon>Bacteria</taxon>
        <taxon>Bacillati</taxon>
        <taxon>Cyanobacteriota</taxon>
        <taxon>Cyanophyceae</taxon>
        <taxon>Synechococcales</taxon>
        <taxon>Prochlorococcaceae</taxon>
        <taxon>Cyanobium</taxon>
    </lineage>
</organism>
<evidence type="ECO:0000256" key="5">
    <source>
        <dbReference type="ARBA" id="ARBA00022679"/>
    </source>
</evidence>
<dbReference type="EC" id="2.7.1.71" evidence="3 11"/>
<protein>
    <recommendedName>
        <fullName evidence="3 11">Shikimate kinase</fullName>
        <shortName evidence="11">SK</shortName>
        <ecNumber evidence="3 11">2.7.1.71</ecNumber>
    </recommendedName>
</protein>
<keyword evidence="13" id="KW-1185">Reference proteome</keyword>
<comment type="caution">
    <text evidence="11">Lacks conserved residue(s) required for the propagation of feature annotation.</text>
</comment>
<evidence type="ECO:0000256" key="2">
    <source>
        <dbReference type="ARBA" id="ARBA00006997"/>
    </source>
</evidence>
<evidence type="ECO:0000313" key="13">
    <source>
        <dbReference type="Proteomes" id="UP001304461"/>
    </source>
</evidence>
<dbReference type="InterPro" id="IPR023000">
    <property type="entry name" value="Shikimate_kinase_CS"/>
</dbReference>
<comment type="catalytic activity">
    <reaction evidence="10 11">
        <text>shikimate + ATP = 3-phosphoshikimate + ADP + H(+)</text>
        <dbReference type="Rhea" id="RHEA:13121"/>
        <dbReference type="ChEBI" id="CHEBI:15378"/>
        <dbReference type="ChEBI" id="CHEBI:30616"/>
        <dbReference type="ChEBI" id="CHEBI:36208"/>
        <dbReference type="ChEBI" id="CHEBI:145989"/>
        <dbReference type="ChEBI" id="CHEBI:456216"/>
        <dbReference type="EC" id="2.7.1.71"/>
    </reaction>
</comment>
<dbReference type="RefSeq" id="WP_323306682.1">
    <property type="nucleotide sequence ID" value="NZ_JAYGHX010000016.1"/>
</dbReference>
<dbReference type="Proteomes" id="UP001304461">
    <property type="component" value="Unassembled WGS sequence"/>
</dbReference>
<keyword evidence="11" id="KW-0963">Cytoplasm</keyword>
<gene>
    <name evidence="11" type="primary">aroK</name>
    <name evidence="12" type="ORF">VB738_15965</name>
</gene>
<dbReference type="Gene3D" id="3.40.50.300">
    <property type="entry name" value="P-loop containing nucleotide triphosphate hydrolases"/>
    <property type="match status" value="1"/>
</dbReference>
<dbReference type="GO" id="GO:0004765">
    <property type="term" value="F:shikimate kinase activity"/>
    <property type="evidence" value="ECO:0007669"/>
    <property type="project" value="UniProtKB-EC"/>
</dbReference>
<keyword evidence="4 11" id="KW-0028">Amino-acid biosynthesis</keyword>
<dbReference type="CDD" id="cd00464">
    <property type="entry name" value="SK"/>
    <property type="match status" value="1"/>
</dbReference>
<sequence length="215" mass="22791">MAPADDAPPRPSHRDLARRLDGLNIYLVGMMGAGKSAVGRPLAEALGYRFIDADSALAEVAGRPIAEIFASDGEDGFRALETAVLNGIASWHSLVVATGGGAVTRPENWGHMRQGVVVWLDAPAQELLRRLSADPTPRPLLDTPDPAARLEALLHDRRPLYAQADLTVAQQGGLPSAVALQVLDALPSVLRDPAWAPADPVRLQDADGQARPSLN</sequence>
<proteinExistence type="inferred from homology"/>
<evidence type="ECO:0000256" key="3">
    <source>
        <dbReference type="ARBA" id="ARBA00012154"/>
    </source>
</evidence>
<name>A0ABU5RY74_9CYAN</name>
<feature type="binding site" evidence="11">
    <location>
        <begin position="32"/>
        <end position="37"/>
    </location>
    <ligand>
        <name>ATP</name>
        <dbReference type="ChEBI" id="CHEBI:30616"/>
    </ligand>
</feature>
<evidence type="ECO:0000313" key="12">
    <source>
        <dbReference type="EMBL" id="MEA5392759.1"/>
    </source>
</evidence>
<dbReference type="EMBL" id="JAYGHX010000016">
    <property type="protein sequence ID" value="MEA5392759.1"/>
    <property type="molecule type" value="Genomic_DNA"/>
</dbReference>
<feature type="binding site" evidence="11">
    <location>
        <position position="78"/>
    </location>
    <ligand>
        <name>substrate</name>
    </ligand>
</feature>
<feature type="binding site" evidence="11">
    <location>
        <position position="138"/>
    </location>
    <ligand>
        <name>ATP</name>
        <dbReference type="ChEBI" id="CHEBI:30616"/>
    </ligand>
</feature>
<dbReference type="InterPro" id="IPR027417">
    <property type="entry name" value="P-loop_NTPase"/>
</dbReference>
<dbReference type="PRINTS" id="PR01100">
    <property type="entry name" value="SHIKIMTKNASE"/>
</dbReference>
<feature type="binding site" evidence="11">
    <location>
        <position position="36"/>
    </location>
    <ligand>
        <name>Mg(2+)</name>
        <dbReference type="ChEBI" id="CHEBI:18420"/>
    </ligand>
</feature>
<dbReference type="HAMAP" id="MF_00109">
    <property type="entry name" value="Shikimate_kinase"/>
    <property type="match status" value="1"/>
</dbReference>